<name>A0A6P6RUB9_9EIME</name>
<evidence type="ECO:0000313" key="2">
    <source>
        <dbReference type="Proteomes" id="UP000515125"/>
    </source>
</evidence>
<organism evidence="2 3">
    <name type="scientific">Cyclospora cayetanensis</name>
    <dbReference type="NCBI Taxonomy" id="88456"/>
    <lineage>
        <taxon>Eukaryota</taxon>
        <taxon>Sar</taxon>
        <taxon>Alveolata</taxon>
        <taxon>Apicomplexa</taxon>
        <taxon>Conoidasida</taxon>
        <taxon>Coccidia</taxon>
        <taxon>Eucoccidiorida</taxon>
        <taxon>Eimeriorina</taxon>
        <taxon>Eimeriidae</taxon>
        <taxon>Cyclospora</taxon>
    </lineage>
</organism>
<feature type="compositionally biased region" description="Pro residues" evidence="1">
    <location>
        <begin position="42"/>
        <end position="52"/>
    </location>
</feature>
<proteinExistence type="predicted"/>
<dbReference type="OrthoDB" id="346550at2759"/>
<dbReference type="Proteomes" id="UP000515125">
    <property type="component" value="Unplaced"/>
</dbReference>
<evidence type="ECO:0000313" key="3">
    <source>
        <dbReference type="RefSeq" id="XP_026191428.1"/>
    </source>
</evidence>
<feature type="region of interest" description="Disordered" evidence="1">
    <location>
        <begin position="1"/>
        <end position="122"/>
    </location>
</feature>
<feature type="compositionally biased region" description="Polar residues" evidence="1">
    <location>
        <begin position="10"/>
        <end position="24"/>
    </location>
</feature>
<dbReference type="AlphaFoldDB" id="A0A6P6RUB9"/>
<dbReference type="RefSeq" id="XP_026191428.1">
    <property type="nucleotide sequence ID" value="XM_026335643.1"/>
</dbReference>
<gene>
    <name evidence="3" type="primary">LOC34617587</name>
</gene>
<keyword evidence="2" id="KW-1185">Reference proteome</keyword>
<dbReference type="GeneID" id="34617587"/>
<evidence type="ECO:0000256" key="1">
    <source>
        <dbReference type="SAM" id="MobiDB-lite"/>
    </source>
</evidence>
<sequence>MSASGAMGASTPSSDSSIAESVQRAQAIAASLARSKGIISPPSGPPAPPPSMPHLGFSHRPPVAASRGSLTSSRGTPSFDYGGPSNSTPRGSSGFDQGAPHGGGADKQPHVLPTPGQNEGSWNSVDAAAAIAAQQKQLLQQRARKSAVRAMATVCAAIPKPDVKDPDLLGSDLRNTASGVCAVTAASPESWQQLQHPETIAALRRRSGAGFVLRGCPSQQQQQQHPHQQGVLVRVVAEDQETLFRGTVAVWSLLGPPQYLSAPADAAEDETFDCTAAMSGEDDDFLKEICARTGAIVDIEPDQPQGYGHVERAGLRYLIRACTQGAAEKALRLVRWRLVCIEEAWRQHNAHGFTRDTSPGGFRGGWREVSF</sequence>
<protein>
    <submittedName>
        <fullName evidence="3">Uncharacterized protein LOC34617587</fullName>
    </submittedName>
</protein>
<feature type="compositionally biased region" description="Polar residues" evidence="1">
    <location>
        <begin position="84"/>
        <end position="95"/>
    </location>
</feature>
<accession>A0A6P6RUB9</accession>
<reference evidence="3" key="1">
    <citation type="submission" date="2025-08" db="UniProtKB">
        <authorList>
            <consortium name="RefSeq"/>
        </authorList>
    </citation>
    <scope>IDENTIFICATION</scope>
</reference>